<dbReference type="EMBL" id="JAINUF010000009">
    <property type="protein sequence ID" value="KAJ8349943.1"/>
    <property type="molecule type" value="Genomic_DNA"/>
</dbReference>
<comment type="caution">
    <text evidence="1">The sequence shown here is derived from an EMBL/GenBank/DDBJ whole genome shotgun (WGS) entry which is preliminary data.</text>
</comment>
<sequence>MSEGHVIYSFPAADVITKQGVALKQPLPIKGTGKLHKRWRQKHIKKKAQNYATQEVFKPTPQFRAHSLSRWLPTPL</sequence>
<evidence type="ECO:0000313" key="1">
    <source>
        <dbReference type="EMBL" id="KAJ8349943.1"/>
    </source>
</evidence>
<protein>
    <submittedName>
        <fullName evidence="1">Uncharacterized protein</fullName>
    </submittedName>
</protein>
<reference evidence="1" key="1">
    <citation type="journal article" date="2023" name="Science">
        <title>Genome structures resolve the early diversification of teleost fishes.</title>
        <authorList>
            <person name="Parey E."/>
            <person name="Louis A."/>
            <person name="Montfort J."/>
            <person name="Bouchez O."/>
            <person name="Roques C."/>
            <person name="Iampietro C."/>
            <person name="Lluch J."/>
            <person name="Castinel A."/>
            <person name="Donnadieu C."/>
            <person name="Desvignes T."/>
            <person name="Floi Bucao C."/>
            <person name="Jouanno E."/>
            <person name="Wen M."/>
            <person name="Mejri S."/>
            <person name="Dirks R."/>
            <person name="Jansen H."/>
            <person name="Henkel C."/>
            <person name="Chen W.J."/>
            <person name="Zahm M."/>
            <person name="Cabau C."/>
            <person name="Klopp C."/>
            <person name="Thompson A.W."/>
            <person name="Robinson-Rechavi M."/>
            <person name="Braasch I."/>
            <person name="Lecointre G."/>
            <person name="Bobe J."/>
            <person name="Postlethwait J.H."/>
            <person name="Berthelot C."/>
            <person name="Roest Crollius H."/>
            <person name="Guiguen Y."/>
        </authorList>
    </citation>
    <scope>NUCLEOTIDE SEQUENCE</scope>
    <source>
        <strain evidence="1">WJC10195</strain>
    </source>
</reference>
<accession>A0A9Q1IRK6</accession>
<dbReference type="Proteomes" id="UP001152622">
    <property type="component" value="Chromosome 9"/>
</dbReference>
<gene>
    <name evidence="1" type="ORF">SKAU_G00250730</name>
</gene>
<proteinExistence type="predicted"/>
<organism evidence="1 2">
    <name type="scientific">Synaphobranchus kaupii</name>
    <name type="common">Kaup's arrowtooth eel</name>
    <dbReference type="NCBI Taxonomy" id="118154"/>
    <lineage>
        <taxon>Eukaryota</taxon>
        <taxon>Metazoa</taxon>
        <taxon>Chordata</taxon>
        <taxon>Craniata</taxon>
        <taxon>Vertebrata</taxon>
        <taxon>Euteleostomi</taxon>
        <taxon>Actinopterygii</taxon>
        <taxon>Neopterygii</taxon>
        <taxon>Teleostei</taxon>
        <taxon>Anguilliformes</taxon>
        <taxon>Synaphobranchidae</taxon>
        <taxon>Synaphobranchus</taxon>
    </lineage>
</organism>
<dbReference type="AlphaFoldDB" id="A0A9Q1IRK6"/>
<keyword evidence="2" id="KW-1185">Reference proteome</keyword>
<name>A0A9Q1IRK6_SYNKA</name>
<evidence type="ECO:0000313" key="2">
    <source>
        <dbReference type="Proteomes" id="UP001152622"/>
    </source>
</evidence>